<comment type="caution">
    <text evidence="2">The sequence shown here is derived from an EMBL/GenBank/DDBJ whole genome shotgun (WGS) entry which is preliminary data.</text>
</comment>
<reference evidence="2 3" key="1">
    <citation type="journal article" date="2019" name="Int. J. Syst. Evol. Microbiol.">
        <title>The Global Catalogue of Microorganisms (GCM) 10K type strain sequencing project: providing services to taxonomists for standard genome sequencing and annotation.</title>
        <authorList>
            <consortium name="The Broad Institute Genomics Platform"/>
            <consortium name="The Broad Institute Genome Sequencing Center for Infectious Disease"/>
            <person name="Wu L."/>
            <person name="Ma J."/>
        </authorList>
    </citation>
    <scope>NUCLEOTIDE SEQUENCE [LARGE SCALE GENOMIC DNA]</scope>
    <source>
        <strain evidence="2 3">JCM 16013</strain>
    </source>
</reference>
<evidence type="ECO:0000313" key="3">
    <source>
        <dbReference type="Proteomes" id="UP001499854"/>
    </source>
</evidence>
<name>A0ABN2T9G0_9ACTN</name>
<feature type="transmembrane region" description="Helical" evidence="1">
    <location>
        <begin position="6"/>
        <end position="24"/>
    </location>
</feature>
<evidence type="ECO:0008006" key="4">
    <source>
        <dbReference type="Google" id="ProtNLM"/>
    </source>
</evidence>
<keyword evidence="3" id="KW-1185">Reference proteome</keyword>
<accession>A0ABN2T9G0</accession>
<gene>
    <name evidence="2" type="ORF">GCM10009838_79080</name>
</gene>
<organism evidence="2 3">
    <name type="scientific">Catenulispora subtropica</name>
    <dbReference type="NCBI Taxonomy" id="450798"/>
    <lineage>
        <taxon>Bacteria</taxon>
        <taxon>Bacillati</taxon>
        <taxon>Actinomycetota</taxon>
        <taxon>Actinomycetes</taxon>
        <taxon>Catenulisporales</taxon>
        <taxon>Catenulisporaceae</taxon>
        <taxon>Catenulispora</taxon>
    </lineage>
</organism>
<sequence>MVTAGAAVVFFVVFDVVVLLFLGMTDPLEIKWVSDTCMPRPGRRRALWSVAASTASSIDRHEVKWVIVSGSGAAPIEV</sequence>
<protein>
    <recommendedName>
        <fullName evidence="4">Secreted protein</fullName>
    </recommendedName>
</protein>
<dbReference type="EMBL" id="BAAAQM010000071">
    <property type="protein sequence ID" value="GAA2001457.1"/>
    <property type="molecule type" value="Genomic_DNA"/>
</dbReference>
<dbReference type="Proteomes" id="UP001499854">
    <property type="component" value="Unassembled WGS sequence"/>
</dbReference>
<evidence type="ECO:0000313" key="2">
    <source>
        <dbReference type="EMBL" id="GAA2001457.1"/>
    </source>
</evidence>
<keyword evidence="1" id="KW-0472">Membrane</keyword>
<keyword evidence="1" id="KW-0812">Transmembrane</keyword>
<keyword evidence="1" id="KW-1133">Transmembrane helix</keyword>
<evidence type="ECO:0000256" key="1">
    <source>
        <dbReference type="SAM" id="Phobius"/>
    </source>
</evidence>
<proteinExistence type="predicted"/>